<comment type="caution">
    <text evidence="5">The sequence shown here is derived from an EMBL/GenBank/DDBJ whole genome shotgun (WGS) entry which is preliminary data.</text>
</comment>
<reference evidence="5 6" key="1">
    <citation type="submission" date="2020-09" db="EMBL/GenBank/DDBJ databases">
        <title>Diversity and distribution of actinomycetes associated with coral in the coast of Hainan.</title>
        <authorList>
            <person name="Li F."/>
        </authorList>
    </citation>
    <scope>NUCLEOTIDE SEQUENCE [LARGE SCALE GENOMIC DNA]</scope>
    <source>
        <strain evidence="5 6">HNM0947</strain>
    </source>
</reference>
<dbReference type="EC" id="3.4.16.4" evidence="5"/>
<dbReference type="Pfam" id="PF02113">
    <property type="entry name" value="Peptidase_S13"/>
    <property type="match status" value="1"/>
</dbReference>
<organism evidence="5 6">
    <name type="scientific">Nocardiopsis coralli</name>
    <dbReference type="NCBI Taxonomy" id="2772213"/>
    <lineage>
        <taxon>Bacteria</taxon>
        <taxon>Bacillati</taxon>
        <taxon>Actinomycetota</taxon>
        <taxon>Actinomycetes</taxon>
        <taxon>Streptosporangiales</taxon>
        <taxon>Nocardiopsidaceae</taxon>
        <taxon>Nocardiopsis</taxon>
    </lineage>
</organism>
<dbReference type="PANTHER" id="PTHR30023">
    <property type="entry name" value="D-ALANYL-D-ALANINE CARBOXYPEPTIDASE"/>
    <property type="match status" value="1"/>
</dbReference>
<comment type="similarity">
    <text evidence="1">Belongs to the peptidase S13 family.</text>
</comment>
<dbReference type="PANTHER" id="PTHR30023:SF0">
    <property type="entry name" value="PENICILLIN-SENSITIVE CARBOXYPEPTIDASE A"/>
    <property type="match status" value="1"/>
</dbReference>
<evidence type="ECO:0000313" key="5">
    <source>
        <dbReference type="EMBL" id="MBE2997857.1"/>
    </source>
</evidence>
<evidence type="ECO:0000256" key="1">
    <source>
        <dbReference type="ARBA" id="ARBA00006096"/>
    </source>
</evidence>
<evidence type="ECO:0000256" key="2">
    <source>
        <dbReference type="ARBA" id="ARBA00022801"/>
    </source>
</evidence>
<dbReference type="PRINTS" id="PR00922">
    <property type="entry name" value="DADACBPTASE3"/>
</dbReference>
<feature type="region of interest" description="Disordered" evidence="3">
    <location>
        <begin position="44"/>
        <end position="64"/>
    </location>
</feature>
<evidence type="ECO:0000256" key="4">
    <source>
        <dbReference type="SAM" id="Phobius"/>
    </source>
</evidence>
<keyword evidence="4" id="KW-0812">Transmembrane</keyword>
<keyword evidence="2 5" id="KW-0378">Hydrolase</keyword>
<feature type="transmembrane region" description="Helical" evidence="4">
    <location>
        <begin position="12"/>
        <end position="30"/>
    </location>
</feature>
<protein>
    <submittedName>
        <fullName evidence="5">D-alanyl-D-alanine carboxypeptidase/D-alanyl-D-alanine-endopeptidase</fullName>
        <ecNumber evidence="5">3.4.16.4</ecNumber>
    </submittedName>
</protein>
<keyword evidence="5" id="KW-0121">Carboxypeptidase</keyword>
<evidence type="ECO:0000313" key="6">
    <source>
        <dbReference type="Proteomes" id="UP000806528"/>
    </source>
</evidence>
<dbReference type="SUPFAM" id="SSF56601">
    <property type="entry name" value="beta-lactamase/transpeptidase-like"/>
    <property type="match status" value="1"/>
</dbReference>
<dbReference type="RefSeq" id="WP_193120509.1">
    <property type="nucleotide sequence ID" value="NZ_JADBGI010000003.1"/>
</dbReference>
<dbReference type="InterPro" id="IPR000667">
    <property type="entry name" value="Peptidase_S13"/>
</dbReference>
<keyword evidence="5" id="KW-0645">Protease</keyword>
<dbReference type="Gene3D" id="3.40.710.10">
    <property type="entry name" value="DD-peptidase/beta-lactamase superfamily"/>
    <property type="match status" value="2"/>
</dbReference>
<sequence length="453" mass="46291">MPRVRRVRGEAFVTLALLNIFVLIAGFVTLDMIEARPLPAAPNPVTDAEGAASVDPAASTPADPERIADVLDDPMSASGLEEGLSGFVVDGVSGETLFEHDADTSAVPASTTKIATAIAVLSAAGPDHRLTTEVHLDPDDDSLVLRGTGDATLTATADTAAYPQAATLEELAESTAEALEEQGVSSVSLGYDDSHFTGSDTGPGWKPNYITEGSTAAVHALLLDGGRVEPDVSTREDDPPRAAADAFATQLEDAGIEVDGDPSEEEASGEVLAEVESGPVSDLVEFMMLASDNNMAESLGRVAALELGEEPDFDGAAAATHSVLDDLGIEGVELSDNSGLSPENSITPRALVEMVQIAGDPEHPDLDATVTGLPTANATGTLSGRYSEHSDSHDGAGLVRGKTGTLDGVSSLAGTVHDQEGNVFVYAFVANVDGATGPQLDTIAAALSACGCS</sequence>
<dbReference type="NCBIfam" id="TIGR00666">
    <property type="entry name" value="PBP4"/>
    <property type="match status" value="1"/>
</dbReference>
<dbReference type="GO" id="GO:0009002">
    <property type="term" value="F:serine-type D-Ala-D-Ala carboxypeptidase activity"/>
    <property type="evidence" value="ECO:0007669"/>
    <property type="project" value="UniProtKB-EC"/>
</dbReference>
<keyword evidence="6" id="KW-1185">Reference proteome</keyword>
<gene>
    <name evidence="5" type="primary">dacB</name>
    <name evidence="5" type="ORF">IDM40_03900</name>
</gene>
<dbReference type="Proteomes" id="UP000806528">
    <property type="component" value="Unassembled WGS sequence"/>
</dbReference>
<dbReference type="InterPro" id="IPR012338">
    <property type="entry name" value="Beta-lactam/transpept-like"/>
</dbReference>
<name>A0ABR9P1Y9_9ACTN</name>
<dbReference type="EMBL" id="JADBGI010000003">
    <property type="protein sequence ID" value="MBE2997857.1"/>
    <property type="molecule type" value="Genomic_DNA"/>
</dbReference>
<evidence type="ECO:0000256" key="3">
    <source>
        <dbReference type="SAM" id="MobiDB-lite"/>
    </source>
</evidence>
<keyword evidence="4" id="KW-1133">Transmembrane helix</keyword>
<accession>A0ABR9P1Y9</accession>
<keyword evidence="4" id="KW-0472">Membrane</keyword>
<proteinExistence type="inferred from homology"/>